<keyword evidence="1" id="KW-0812">Transmembrane</keyword>
<evidence type="ECO:0000313" key="2">
    <source>
        <dbReference type="EMBL" id="KRY96531.1"/>
    </source>
</evidence>
<keyword evidence="1" id="KW-0472">Membrane</keyword>
<accession>A0A0V1GFG5</accession>
<sequence>MHANFLFDFYAYVYVASVSMIAGQRCAVLVVLYFLFLQINSSAFGETWLEHLHESICFISKFFG</sequence>
<comment type="caution">
    <text evidence="2">The sequence shown here is derived from an EMBL/GenBank/DDBJ whole genome shotgun (WGS) entry which is preliminary data.</text>
</comment>
<dbReference type="Proteomes" id="UP000054805">
    <property type="component" value="Unassembled WGS sequence"/>
</dbReference>
<protein>
    <submittedName>
        <fullName evidence="2">Uncharacterized protein</fullName>
    </submittedName>
</protein>
<keyword evidence="3" id="KW-1185">Reference proteome</keyword>
<dbReference type="EMBL" id="JYDS01003103">
    <property type="protein sequence ID" value="KRY96531.1"/>
    <property type="molecule type" value="Genomic_DNA"/>
</dbReference>
<reference evidence="2 3" key="1">
    <citation type="submission" date="2015-01" db="EMBL/GenBank/DDBJ databases">
        <title>Evolution of Trichinella species and genotypes.</title>
        <authorList>
            <person name="Korhonen P.K."/>
            <person name="Edoardo P."/>
            <person name="Giuseppe L.R."/>
            <person name="Gasser R.B."/>
        </authorList>
    </citation>
    <scope>NUCLEOTIDE SEQUENCE [LARGE SCALE GENOMIC DNA]</scope>
    <source>
        <strain evidence="2">ISS588</strain>
    </source>
</reference>
<organism evidence="2 3">
    <name type="scientific">Trichinella pseudospiralis</name>
    <name type="common">Parasitic roundworm</name>
    <dbReference type="NCBI Taxonomy" id="6337"/>
    <lineage>
        <taxon>Eukaryota</taxon>
        <taxon>Metazoa</taxon>
        <taxon>Ecdysozoa</taxon>
        <taxon>Nematoda</taxon>
        <taxon>Enoplea</taxon>
        <taxon>Dorylaimia</taxon>
        <taxon>Trichinellida</taxon>
        <taxon>Trichinellidae</taxon>
        <taxon>Trichinella</taxon>
    </lineage>
</organism>
<dbReference type="AlphaFoldDB" id="A0A0V1GFG5"/>
<evidence type="ECO:0000313" key="3">
    <source>
        <dbReference type="Proteomes" id="UP000054805"/>
    </source>
</evidence>
<name>A0A0V1GFG5_TRIPS</name>
<proteinExistence type="predicted"/>
<keyword evidence="1" id="KW-1133">Transmembrane helix</keyword>
<feature type="transmembrane region" description="Helical" evidence="1">
    <location>
        <begin position="12"/>
        <end position="36"/>
    </location>
</feature>
<evidence type="ECO:0000256" key="1">
    <source>
        <dbReference type="SAM" id="Phobius"/>
    </source>
</evidence>
<gene>
    <name evidence="2" type="ORF">T4B_14195</name>
</gene>